<organism evidence="2">
    <name type="scientific">Lentimicrobium saccharophilum</name>
    <dbReference type="NCBI Taxonomy" id="1678841"/>
    <lineage>
        <taxon>Bacteria</taxon>
        <taxon>Pseudomonadati</taxon>
        <taxon>Bacteroidota</taxon>
        <taxon>Bacteroidia</taxon>
        <taxon>Bacteroidales</taxon>
        <taxon>Lentimicrobiaceae</taxon>
        <taxon>Lentimicrobium</taxon>
    </lineage>
</organism>
<keyword evidence="1" id="KW-0812">Transmembrane</keyword>
<feature type="transmembrane region" description="Helical" evidence="1">
    <location>
        <begin position="35"/>
        <end position="56"/>
    </location>
</feature>
<dbReference type="EMBL" id="DF968183">
    <property type="protein sequence ID" value="GAP44680.1"/>
    <property type="molecule type" value="Genomic_DNA"/>
</dbReference>
<keyword evidence="1" id="KW-1133">Transmembrane helix</keyword>
<evidence type="ECO:0008006" key="4">
    <source>
        <dbReference type="Google" id="ProtNLM"/>
    </source>
</evidence>
<evidence type="ECO:0000313" key="3">
    <source>
        <dbReference type="Proteomes" id="UP000053091"/>
    </source>
</evidence>
<protein>
    <recommendedName>
        <fullName evidence="4">Rhodanese-like domain</fullName>
    </recommendedName>
</protein>
<dbReference type="Proteomes" id="UP000053091">
    <property type="component" value="Unassembled WGS sequence"/>
</dbReference>
<dbReference type="AlphaFoldDB" id="A0A0S7C669"/>
<accession>A0A0S7C669</accession>
<keyword evidence="1" id="KW-0472">Membrane</keyword>
<reference evidence="2" key="1">
    <citation type="journal article" date="2015" name="Genome Announc.">
        <title>Draft Genome Sequence of Bacteroidales Strain TBC1, a Novel Isolate from a Methanogenic Wastewater Treatment System.</title>
        <authorList>
            <person name="Tourlousse D.M."/>
            <person name="Matsuura N."/>
            <person name="Sun L."/>
            <person name="Toyonaga M."/>
            <person name="Kuroda K."/>
            <person name="Ohashi A."/>
            <person name="Cruz R."/>
            <person name="Yamaguchi T."/>
            <person name="Sekiguchi Y."/>
        </authorList>
    </citation>
    <scope>NUCLEOTIDE SEQUENCE [LARGE SCALE GENOMIC DNA]</scope>
    <source>
        <strain evidence="2">TBC1</strain>
    </source>
</reference>
<sequence length="232" mass="25809">MSYPAKTIRSAIKNIIRKVRALLKKKIMERANDKMLNYALMAFFGLLILIMVFQWWKAPSYTLSSDEVQQVISEKGKMILPEELKSMMDDGTIKQYTLVKLGENTDNGISGFGKTIRIPLAGLLDHDNLKLLKNEQSLILIADFESESMMAMHLLTAKGFKNIRAVSNNLAFFKSSIQNNYKPGFAASHTEKARWDYARFFRSESTGGVPKTGSPGPQIPGAPKVIKAGGGC</sequence>
<dbReference type="STRING" id="1678841.TBC1_12491"/>
<gene>
    <name evidence="2" type="ORF">TBC1_12491</name>
</gene>
<name>A0A0S7C669_9BACT</name>
<evidence type="ECO:0000313" key="2">
    <source>
        <dbReference type="EMBL" id="GAP44680.1"/>
    </source>
</evidence>
<keyword evidence="3" id="KW-1185">Reference proteome</keyword>
<evidence type="ECO:0000256" key="1">
    <source>
        <dbReference type="SAM" id="Phobius"/>
    </source>
</evidence>
<proteinExistence type="predicted"/>